<dbReference type="Pfam" id="PF13560">
    <property type="entry name" value="HTH_31"/>
    <property type="match status" value="1"/>
</dbReference>
<dbReference type="SUPFAM" id="SSF47413">
    <property type="entry name" value="lambda repressor-like DNA-binding domains"/>
    <property type="match status" value="1"/>
</dbReference>
<keyword evidence="3" id="KW-1185">Reference proteome</keyword>
<dbReference type="EMBL" id="SLWR01000004">
    <property type="protein sequence ID" value="TCO48234.1"/>
    <property type="molecule type" value="Genomic_DNA"/>
</dbReference>
<organism evidence="2 3">
    <name type="scientific">Kribbella antiqua</name>
    <dbReference type="NCBI Taxonomy" id="2512217"/>
    <lineage>
        <taxon>Bacteria</taxon>
        <taxon>Bacillati</taxon>
        <taxon>Actinomycetota</taxon>
        <taxon>Actinomycetes</taxon>
        <taxon>Propionibacteriales</taxon>
        <taxon>Kribbellaceae</taxon>
        <taxon>Kribbella</taxon>
    </lineage>
</organism>
<dbReference type="GO" id="GO:0003677">
    <property type="term" value="F:DNA binding"/>
    <property type="evidence" value="ECO:0007669"/>
    <property type="project" value="InterPro"/>
</dbReference>
<dbReference type="SMART" id="SM00530">
    <property type="entry name" value="HTH_XRE"/>
    <property type="match status" value="1"/>
</dbReference>
<sequence length="95" mass="10458">MEIHTPLDLGAVTRGRRRALGLSQAKVAEAAGVSRPWLAQFESGKPTVELGRVLAVLATLELHLDVRTGNATLPEAELDLDALMEDYNREQHERD</sequence>
<gene>
    <name evidence="2" type="ORF">EV646_10451</name>
</gene>
<dbReference type="Proteomes" id="UP000295573">
    <property type="component" value="Unassembled WGS sequence"/>
</dbReference>
<name>A0A4R2ISE7_9ACTN</name>
<dbReference type="PROSITE" id="PS50943">
    <property type="entry name" value="HTH_CROC1"/>
    <property type="match status" value="1"/>
</dbReference>
<reference evidence="2 3" key="1">
    <citation type="journal article" date="2015" name="Stand. Genomic Sci.">
        <title>Genomic Encyclopedia of Bacterial and Archaeal Type Strains, Phase III: the genomes of soil and plant-associated and newly described type strains.</title>
        <authorList>
            <person name="Whitman W.B."/>
            <person name="Woyke T."/>
            <person name="Klenk H.P."/>
            <person name="Zhou Y."/>
            <person name="Lilburn T.G."/>
            <person name="Beck B.J."/>
            <person name="De Vos P."/>
            <person name="Vandamme P."/>
            <person name="Eisen J.A."/>
            <person name="Garrity G."/>
            <person name="Hugenholtz P."/>
            <person name="Kyrpides N.C."/>
        </authorList>
    </citation>
    <scope>NUCLEOTIDE SEQUENCE [LARGE SCALE GENOMIC DNA]</scope>
    <source>
        <strain evidence="2 3">VKM Ac-2541</strain>
    </source>
</reference>
<evidence type="ECO:0000313" key="2">
    <source>
        <dbReference type="EMBL" id="TCO48234.1"/>
    </source>
</evidence>
<protein>
    <submittedName>
        <fullName evidence="2">Helix-turn-helix protein</fullName>
    </submittedName>
</protein>
<dbReference type="AlphaFoldDB" id="A0A4R2ISE7"/>
<comment type="caution">
    <text evidence="2">The sequence shown here is derived from an EMBL/GenBank/DDBJ whole genome shotgun (WGS) entry which is preliminary data.</text>
</comment>
<proteinExistence type="predicted"/>
<dbReference type="Gene3D" id="1.10.260.40">
    <property type="entry name" value="lambda repressor-like DNA-binding domains"/>
    <property type="match status" value="1"/>
</dbReference>
<dbReference type="InterPro" id="IPR001387">
    <property type="entry name" value="Cro/C1-type_HTH"/>
</dbReference>
<evidence type="ECO:0000259" key="1">
    <source>
        <dbReference type="PROSITE" id="PS50943"/>
    </source>
</evidence>
<dbReference type="CDD" id="cd00093">
    <property type="entry name" value="HTH_XRE"/>
    <property type="match status" value="1"/>
</dbReference>
<dbReference type="RefSeq" id="WP_132147950.1">
    <property type="nucleotide sequence ID" value="NZ_SLWR01000004.1"/>
</dbReference>
<dbReference type="InterPro" id="IPR010982">
    <property type="entry name" value="Lambda_DNA-bd_dom_sf"/>
</dbReference>
<dbReference type="OrthoDB" id="4557883at2"/>
<feature type="domain" description="HTH cro/C1-type" evidence="1">
    <location>
        <begin position="17"/>
        <end position="67"/>
    </location>
</feature>
<evidence type="ECO:0000313" key="3">
    <source>
        <dbReference type="Proteomes" id="UP000295573"/>
    </source>
</evidence>
<accession>A0A4R2ISE7</accession>